<sequence length="84" mass="8618">RSSTPQSQLSRLHDPSGHRDLVSKTLISLKCKHLPAFISSPSALGLRGRIQGDKNPGGRRDAGASSSAATKSSGCSNSGTNTGT</sequence>
<evidence type="ECO:0000256" key="1">
    <source>
        <dbReference type="SAM" id="MobiDB-lite"/>
    </source>
</evidence>
<feature type="non-terminal residue" evidence="2">
    <location>
        <position position="1"/>
    </location>
</feature>
<evidence type="ECO:0000313" key="2">
    <source>
        <dbReference type="EMBL" id="GFD14871.1"/>
    </source>
</evidence>
<feature type="compositionally biased region" description="Basic and acidic residues" evidence="1">
    <location>
        <begin position="50"/>
        <end position="62"/>
    </location>
</feature>
<dbReference type="EMBL" id="BKCJ011282537">
    <property type="protein sequence ID" value="GFD14871.1"/>
    <property type="molecule type" value="Genomic_DNA"/>
</dbReference>
<reference evidence="2" key="1">
    <citation type="journal article" date="2019" name="Sci. Rep.">
        <title>Draft genome of Tanacetum cinerariifolium, the natural source of mosquito coil.</title>
        <authorList>
            <person name="Yamashiro T."/>
            <person name="Shiraishi A."/>
            <person name="Satake H."/>
            <person name="Nakayama K."/>
        </authorList>
    </citation>
    <scope>NUCLEOTIDE SEQUENCE</scope>
</reference>
<organism evidence="2">
    <name type="scientific">Tanacetum cinerariifolium</name>
    <name type="common">Dalmatian daisy</name>
    <name type="synonym">Chrysanthemum cinerariifolium</name>
    <dbReference type="NCBI Taxonomy" id="118510"/>
    <lineage>
        <taxon>Eukaryota</taxon>
        <taxon>Viridiplantae</taxon>
        <taxon>Streptophyta</taxon>
        <taxon>Embryophyta</taxon>
        <taxon>Tracheophyta</taxon>
        <taxon>Spermatophyta</taxon>
        <taxon>Magnoliopsida</taxon>
        <taxon>eudicotyledons</taxon>
        <taxon>Gunneridae</taxon>
        <taxon>Pentapetalae</taxon>
        <taxon>asterids</taxon>
        <taxon>campanulids</taxon>
        <taxon>Asterales</taxon>
        <taxon>Asteraceae</taxon>
        <taxon>Asteroideae</taxon>
        <taxon>Anthemideae</taxon>
        <taxon>Anthemidinae</taxon>
        <taxon>Tanacetum</taxon>
    </lineage>
</organism>
<dbReference type="AlphaFoldDB" id="A0A699TYK7"/>
<feature type="region of interest" description="Disordered" evidence="1">
    <location>
        <begin position="42"/>
        <end position="84"/>
    </location>
</feature>
<accession>A0A699TYK7</accession>
<feature type="compositionally biased region" description="Low complexity" evidence="1">
    <location>
        <begin position="63"/>
        <end position="84"/>
    </location>
</feature>
<comment type="caution">
    <text evidence="2">The sequence shown here is derived from an EMBL/GenBank/DDBJ whole genome shotgun (WGS) entry which is preliminary data.</text>
</comment>
<gene>
    <name evidence="2" type="ORF">Tci_886840</name>
</gene>
<proteinExistence type="predicted"/>
<protein>
    <submittedName>
        <fullName evidence="2">Uncharacterized protein</fullName>
    </submittedName>
</protein>
<name>A0A699TYK7_TANCI</name>